<name>A0ACC1NQX7_9HYPO</name>
<organism evidence="1 2">
    <name type="scientific">Zarea fungicola</name>
    <dbReference type="NCBI Taxonomy" id="93591"/>
    <lineage>
        <taxon>Eukaryota</taxon>
        <taxon>Fungi</taxon>
        <taxon>Dikarya</taxon>
        <taxon>Ascomycota</taxon>
        <taxon>Pezizomycotina</taxon>
        <taxon>Sordariomycetes</taxon>
        <taxon>Hypocreomycetidae</taxon>
        <taxon>Hypocreales</taxon>
        <taxon>Cordycipitaceae</taxon>
        <taxon>Zarea</taxon>
    </lineage>
</organism>
<proteinExistence type="predicted"/>
<keyword evidence="2" id="KW-1185">Reference proteome</keyword>
<protein>
    <submittedName>
        <fullName evidence="1">Uncharacterized protein</fullName>
    </submittedName>
</protein>
<dbReference type="EMBL" id="JANJQO010000137">
    <property type="protein sequence ID" value="KAJ2981325.1"/>
    <property type="molecule type" value="Genomic_DNA"/>
</dbReference>
<evidence type="ECO:0000313" key="2">
    <source>
        <dbReference type="Proteomes" id="UP001143910"/>
    </source>
</evidence>
<accession>A0ACC1NQX7</accession>
<dbReference type="Proteomes" id="UP001143910">
    <property type="component" value="Unassembled WGS sequence"/>
</dbReference>
<sequence>MDPLRKGTASELSSPGSTAGNAAASPALLPAAAMASTAATEVTATLATAIPATVTAAATVTSVGFSWSDATGTTPALSFPALEGLTVFDSNPWISNPSLGSEAGLSMYNEYVVTTSAPATPGFHASTTMPNYHHHHHLQPQLQHGSLTVPDFTAAMSDWPGLEDHGSRDLLAMMGNAGSMDVNFDPGMLHTAAQNGSLDPNFGLDFPSLLHPSLHPPQLGTPVSHKQHVESQHGSATN</sequence>
<evidence type="ECO:0000313" key="1">
    <source>
        <dbReference type="EMBL" id="KAJ2981325.1"/>
    </source>
</evidence>
<reference evidence="1" key="1">
    <citation type="submission" date="2022-08" db="EMBL/GenBank/DDBJ databases">
        <title>Genome Sequence of Lecanicillium fungicola.</title>
        <authorList>
            <person name="Buettner E."/>
        </authorList>
    </citation>
    <scope>NUCLEOTIDE SEQUENCE</scope>
    <source>
        <strain evidence="1">Babe33</strain>
    </source>
</reference>
<comment type="caution">
    <text evidence="1">The sequence shown here is derived from an EMBL/GenBank/DDBJ whole genome shotgun (WGS) entry which is preliminary data.</text>
</comment>
<gene>
    <name evidence="1" type="ORF">NQ176_g2089</name>
</gene>